<organism evidence="3 4">
    <name type="scientific">Bifidobacterium pseudolongum</name>
    <dbReference type="NCBI Taxonomy" id="1694"/>
    <lineage>
        <taxon>Bacteria</taxon>
        <taxon>Bacillati</taxon>
        <taxon>Actinomycetota</taxon>
        <taxon>Actinomycetes</taxon>
        <taxon>Bifidobacteriales</taxon>
        <taxon>Bifidobacteriaceae</taxon>
        <taxon>Bifidobacterium</taxon>
    </lineage>
</organism>
<evidence type="ECO:0000259" key="2">
    <source>
        <dbReference type="Pfam" id="PF11268"/>
    </source>
</evidence>
<dbReference type="InterPro" id="IPR047682">
    <property type="entry name" value="SepH-like"/>
</dbReference>
<feature type="domain" description="DUF3071" evidence="2">
    <location>
        <begin position="27"/>
        <end position="186"/>
    </location>
</feature>
<feature type="region of interest" description="Disordered" evidence="1">
    <location>
        <begin position="248"/>
        <end position="350"/>
    </location>
</feature>
<dbReference type="NCBIfam" id="NF040712">
    <property type="entry name" value="SepH"/>
    <property type="match status" value="1"/>
</dbReference>
<comment type="caution">
    <text evidence="3">The sequence shown here is derived from an EMBL/GenBank/DDBJ whole genome shotgun (WGS) entry which is preliminary data.</text>
</comment>
<protein>
    <submittedName>
        <fullName evidence="3">DUF3071 domain-containing protein</fullName>
    </submittedName>
</protein>
<evidence type="ECO:0000313" key="4">
    <source>
        <dbReference type="Proteomes" id="UP000265970"/>
    </source>
</evidence>
<evidence type="ECO:0000256" key="1">
    <source>
        <dbReference type="SAM" id="MobiDB-lite"/>
    </source>
</evidence>
<sequence>METVHIVEETRCPVPAESYPIAQFDHVTGEGALVFSTDHGYFTVELNDALERAILEAKQIRAEQHDDKPMHQQSTLPISQIQALIRAGADPDQVARKYALNGALVRRFAAPVESEKNYAIEQFLRVRAPKESRVRTLAELIERTLVAARIPRESVQWKATRRGLEPWRIIASFQSAGHPIHAEWSWNMHDNTVVCINNAARKLIGEADTTPAVGIGDQDAALNEALPNAANLPGDSARSARIEMTVSAWNEQSQPTQSEQRSASTEAAQQASDIKENAPAAPQEPVRQPDAEEATSTDDHAPSFDTPDVIDVHVEAVQTEQAQPVKPAHRGRRSPIPSWDEIMFGKAPKD</sequence>
<dbReference type="InterPro" id="IPR021421">
    <property type="entry name" value="DUF3071"/>
</dbReference>
<name>A0A395XGB1_9BIFI</name>
<accession>A0A395XGB1</accession>
<proteinExistence type="predicted"/>
<feature type="compositionally biased region" description="Polar residues" evidence="1">
    <location>
        <begin position="248"/>
        <end position="272"/>
    </location>
</feature>
<reference evidence="3 4" key="1">
    <citation type="submission" date="2018-08" db="EMBL/GenBank/DDBJ databases">
        <title>A genome reference for cultivated species of the human gut microbiota.</title>
        <authorList>
            <person name="Zou Y."/>
            <person name="Xue W."/>
            <person name="Luo G."/>
        </authorList>
    </citation>
    <scope>NUCLEOTIDE SEQUENCE [LARGE SCALE GENOMIC DNA]</scope>
    <source>
        <strain evidence="3 4">AF13-3LB</strain>
    </source>
</reference>
<dbReference type="Proteomes" id="UP000265970">
    <property type="component" value="Unassembled WGS sequence"/>
</dbReference>
<dbReference type="Pfam" id="PF11268">
    <property type="entry name" value="DUF3071"/>
    <property type="match status" value="1"/>
</dbReference>
<gene>
    <name evidence="3" type="ORF">DWV92_03940</name>
</gene>
<dbReference type="AlphaFoldDB" id="A0A395XGB1"/>
<dbReference type="EMBL" id="QRZV01000002">
    <property type="protein sequence ID" value="RGW09771.1"/>
    <property type="molecule type" value="Genomic_DNA"/>
</dbReference>
<evidence type="ECO:0000313" key="3">
    <source>
        <dbReference type="EMBL" id="RGW09771.1"/>
    </source>
</evidence>